<comment type="caution">
    <text evidence="2">The sequence shown here is derived from an EMBL/GenBank/DDBJ whole genome shotgun (WGS) entry which is preliminary data.</text>
</comment>
<protein>
    <submittedName>
        <fullName evidence="2">GPI-anchored adhesin-like protein PGA55-like</fullName>
    </submittedName>
</protein>
<gene>
    <name evidence="2" type="ORF">IRJ41_004229</name>
</gene>
<dbReference type="Proteomes" id="UP001059041">
    <property type="component" value="Linkage Group LG5"/>
</dbReference>
<evidence type="ECO:0000313" key="3">
    <source>
        <dbReference type="Proteomes" id="UP001059041"/>
    </source>
</evidence>
<reference evidence="2" key="1">
    <citation type="submission" date="2021-02" db="EMBL/GenBank/DDBJ databases">
        <title>Comparative genomics reveals that relaxation of natural selection precedes convergent phenotypic evolution of cavefish.</title>
        <authorList>
            <person name="Peng Z."/>
        </authorList>
    </citation>
    <scope>NUCLEOTIDE SEQUENCE</scope>
    <source>
        <tissue evidence="2">Muscle</tissue>
    </source>
</reference>
<feature type="compositionally biased region" description="Basic and acidic residues" evidence="1">
    <location>
        <begin position="173"/>
        <end position="192"/>
    </location>
</feature>
<dbReference type="EMBL" id="JAFHDT010000005">
    <property type="protein sequence ID" value="KAI7809280.1"/>
    <property type="molecule type" value="Genomic_DNA"/>
</dbReference>
<name>A0A9W7WVA5_TRIRA</name>
<evidence type="ECO:0000256" key="1">
    <source>
        <dbReference type="SAM" id="MobiDB-lite"/>
    </source>
</evidence>
<dbReference type="AlphaFoldDB" id="A0A9W7WVA5"/>
<keyword evidence="3" id="KW-1185">Reference proteome</keyword>
<feature type="compositionally biased region" description="Polar residues" evidence="1">
    <location>
        <begin position="226"/>
        <end position="236"/>
    </location>
</feature>
<accession>A0A9W7WVA5</accession>
<proteinExistence type="predicted"/>
<organism evidence="2 3">
    <name type="scientific">Triplophysa rosa</name>
    <name type="common">Cave loach</name>
    <dbReference type="NCBI Taxonomy" id="992332"/>
    <lineage>
        <taxon>Eukaryota</taxon>
        <taxon>Metazoa</taxon>
        <taxon>Chordata</taxon>
        <taxon>Craniata</taxon>
        <taxon>Vertebrata</taxon>
        <taxon>Euteleostomi</taxon>
        <taxon>Actinopterygii</taxon>
        <taxon>Neopterygii</taxon>
        <taxon>Teleostei</taxon>
        <taxon>Ostariophysi</taxon>
        <taxon>Cypriniformes</taxon>
        <taxon>Nemacheilidae</taxon>
        <taxon>Triplophysa</taxon>
    </lineage>
</organism>
<feature type="region of interest" description="Disordered" evidence="1">
    <location>
        <begin position="115"/>
        <end position="134"/>
    </location>
</feature>
<sequence>MSCFTSACLITDALNHYIGNTENGPQRNKLKGQMSFALRRSQSLKTLSGGHSSWSTSEILLRDKRTSVSQLVQKYESCVDLTDVGREETWSKIQESKVESLWRRYESFSASNPTLSRSISMDMLPQPDPAGANSQRTLFESKNALHRDYTSSPRLNIPPQAKMSPVSHITSSGREKSYSNEKRPFKTDRKESSYIQEGKQKFTSSPIPTVKDRSAVYRSKLAASDASGSTEQTGSVIQEHGKKKQNKV</sequence>
<evidence type="ECO:0000313" key="2">
    <source>
        <dbReference type="EMBL" id="KAI7809280.1"/>
    </source>
</evidence>
<feature type="region of interest" description="Disordered" evidence="1">
    <location>
        <begin position="149"/>
        <end position="248"/>
    </location>
</feature>